<sequence length="38" mass="4305">MVSNLPTSQLTLQEVVEQEGISLGTVYKWRKEARAEGR</sequence>
<comment type="caution">
    <text evidence="1">The sequence shown here is derived from an EMBL/GenBank/DDBJ whole genome shotgun (WGS) entry which is preliminary data.</text>
</comment>
<dbReference type="SUPFAM" id="SSF48295">
    <property type="entry name" value="TrpR-like"/>
    <property type="match status" value="1"/>
</dbReference>
<accession>A0A7W5C303</accession>
<proteinExistence type="predicted"/>
<gene>
    <name evidence="1" type="ORF">FHR96_004361</name>
</gene>
<evidence type="ECO:0000313" key="1">
    <source>
        <dbReference type="EMBL" id="MBB3143439.1"/>
    </source>
</evidence>
<organism evidence="1 2">
    <name type="scientific">Halomonas organivorans</name>
    <dbReference type="NCBI Taxonomy" id="257772"/>
    <lineage>
        <taxon>Bacteria</taxon>
        <taxon>Pseudomonadati</taxon>
        <taxon>Pseudomonadota</taxon>
        <taxon>Gammaproteobacteria</taxon>
        <taxon>Oceanospirillales</taxon>
        <taxon>Halomonadaceae</taxon>
        <taxon>Halomonas</taxon>
    </lineage>
</organism>
<dbReference type="RefSeq" id="WP_221195908.1">
    <property type="nucleotide sequence ID" value="NZ_JACHXM010000048.1"/>
</dbReference>
<reference evidence="1 2" key="1">
    <citation type="submission" date="2020-08" db="EMBL/GenBank/DDBJ databases">
        <title>Genomic Encyclopedia of Type Strains, Phase III (KMG-III): the genomes of soil and plant-associated and newly described type strains.</title>
        <authorList>
            <person name="Whitman W."/>
        </authorList>
    </citation>
    <scope>NUCLEOTIDE SEQUENCE [LARGE SCALE GENOMIC DNA]</scope>
    <source>
        <strain evidence="1 2">CECT 5995</strain>
    </source>
</reference>
<keyword evidence="2" id="KW-1185">Reference proteome</keyword>
<dbReference type="EMBL" id="JACHXM010000048">
    <property type="protein sequence ID" value="MBB3143439.1"/>
    <property type="molecule type" value="Genomic_DNA"/>
</dbReference>
<dbReference type="Proteomes" id="UP000525987">
    <property type="component" value="Unassembled WGS sequence"/>
</dbReference>
<evidence type="ECO:0000313" key="2">
    <source>
        <dbReference type="Proteomes" id="UP000525987"/>
    </source>
</evidence>
<dbReference type="AlphaFoldDB" id="A0A7W5C303"/>
<name>A0A7W5C303_9GAMM</name>
<dbReference type="GO" id="GO:0043565">
    <property type="term" value="F:sequence-specific DNA binding"/>
    <property type="evidence" value="ECO:0007669"/>
    <property type="project" value="InterPro"/>
</dbReference>
<protein>
    <submittedName>
        <fullName evidence="1">Transposase-like protein</fullName>
    </submittedName>
</protein>
<dbReference type="InterPro" id="IPR010921">
    <property type="entry name" value="Trp_repressor/repl_initiator"/>
</dbReference>